<dbReference type="InterPro" id="IPR001245">
    <property type="entry name" value="Ser-Thr/Tyr_kinase_cat_dom"/>
</dbReference>
<dbReference type="Gene3D" id="1.10.510.10">
    <property type="entry name" value="Transferase(Phosphotransferase) domain 1"/>
    <property type="match status" value="1"/>
</dbReference>
<evidence type="ECO:0000256" key="5">
    <source>
        <dbReference type="ARBA" id="ARBA00022737"/>
    </source>
</evidence>
<dbReference type="Pfam" id="PF00560">
    <property type="entry name" value="LRR_1"/>
    <property type="match status" value="2"/>
</dbReference>
<keyword evidence="9 13" id="KW-0472">Membrane</keyword>
<dbReference type="InterPro" id="IPR003591">
    <property type="entry name" value="Leu-rich_rpt_typical-subtyp"/>
</dbReference>
<dbReference type="InterPro" id="IPR051716">
    <property type="entry name" value="Plant_RL_S/T_kinase"/>
</dbReference>
<dbReference type="SUPFAM" id="SSF52058">
    <property type="entry name" value="L domain-like"/>
    <property type="match status" value="1"/>
</dbReference>
<feature type="domain" description="Protein kinase" evidence="15">
    <location>
        <begin position="531"/>
        <end position="816"/>
    </location>
</feature>
<evidence type="ECO:0000313" key="16">
    <source>
        <dbReference type="EMBL" id="KAG0458453.1"/>
    </source>
</evidence>
<evidence type="ECO:0000256" key="6">
    <source>
        <dbReference type="ARBA" id="ARBA00022741"/>
    </source>
</evidence>
<dbReference type="InterPro" id="IPR032675">
    <property type="entry name" value="LRR_dom_sf"/>
</dbReference>
<dbReference type="GO" id="GO:0004674">
    <property type="term" value="F:protein serine/threonine kinase activity"/>
    <property type="evidence" value="ECO:0007669"/>
    <property type="project" value="UniProtKB-EC"/>
</dbReference>
<keyword evidence="7" id="KW-0067">ATP-binding</keyword>
<evidence type="ECO:0000256" key="1">
    <source>
        <dbReference type="ARBA" id="ARBA00004167"/>
    </source>
</evidence>
<dbReference type="PRINTS" id="PR00019">
    <property type="entry name" value="LEURICHRPT"/>
</dbReference>
<feature type="region of interest" description="Disordered" evidence="12">
    <location>
        <begin position="855"/>
        <end position="901"/>
    </location>
</feature>
<evidence type="ECO:0000256" key="11">
    <source>
        <dbReference type="ARBA" id="ARBA00023180"/>
    </source>
</evidence>
<dbReference type="FunFam" id="1.10.510.10:FF:000448">
    <property type="entry name" value="Putative LRR receptor-like serine/threonine-protein kinase"/>
    <property type="match status" value="1"/>
</dbReference>
<dbReference type="AlphaFoldDB" id="A0A835UEM1"/>
<dbReference type="Proteomes" id="UP000636800">
    <property type="component" value="Chromosome 12"/>
</dbReference>
<evidence type="ECO:0000256" key="10">
    <source>
        <dbReference type="ARBA" id="ARBA00023170"/>
    </source>
</evidence>
<dbReference type="InterPro" id="IPR011009">
    <property type="entry name" value="Kinase-like_dom_sf"/>
</dbReference>
<keyword evidence="17" id="KW-1185">Reference proteome</keyword>
<dbReference type="FunFam" id="3.30.200.20:FF:000433">
    <property type="entry name" value="Predicted protein"/>
    <property type="match status" value="1"/>
</dbReference>
<dbReference type="Pfam" id="PF07714">
    <property type="entry name" value="PK_Tyr_Ser-Thr"/>
    <property type="match status" value="1"/>
</dbReference>
<keyword evidence="11" id="KW-0325">Glycoprotein</keyword>
<gene>
    <name evidence="16" type="ORF">HPP92_023610</name>
</gene>
<evidence type="ECO:0000313" key="17">
    <source>
        <dbReference type="Proteomes" id="UP000636800"/>
    </source>
</evidence>
<evidence type="ECO:0000256" key="2">
    <source>
        <dbReference type="ARBA" id="ARBA00022614"/>
    </source>
</evidence>
<dbReference type="FunFam" id="3.80.10.10:FF:000041">
    <property type="entry name" value="LRR receptor-like serine/threonine-protein kinase ERECTA"/>
    <property type="match status" value="2"/>
</dbReference>
<dbReference type="GO" id="GO:0005524">
    <property type="term" value="F:ATP binding"/>
    <property type="evidence" value="ECO:0007669"/>
    <property type="project" value="UniProtKB-KW"/>
</dbReference>
<reference evidence="16 17" key="1">
    <citation type="journal article" date="2020" name="Nat. Food">
        <title>A phased Vanilla planifolia genome enables genetic improvement of flavour and production.</title>
        <authorList>
            <person name="Hasing T."/>
            <person name="Tang H."/>
            <person name="Brym M."/>
            <person name="Khazi F."/>
            <person name="Huang T."/>
            <person name="Chambers A.H."/>
        </authorList>
    </citation>
    <scope>NUCLEOTIDE SEQUENCE [LARGE SCALE GENOMIC DNA]</scope>
    <source>
        <tissue evidence="16">Leaf</tissue>
    </source>
</reference>
<dbReference type="GO" id="GO:0016020">
    <property type="term" value="C:membrane"/>
    <property type="evidence" value="ECO:0007669"/>
    <property type="project" value="UniProtKB-SubCell"/>
</dbReference>
<keyword evidence="3 13" id="KW-0812">Transmembrane</keyword>
<evidence type="ECO:0000256" key="4">
    <source>
        <dbReference type="ARBA" id="ARBA00022729"/>
    </source>
</evidence>
<dbReference type="EMBL" id="JADCNL010000012">
    <property type="protein sequence ID" value="KAG0458453.1"/>
    <property type="molecule type" value="Genomic_DNA"/>
</dbReference>
<feature type="transmembrane region" description="Helical" evidence="13">
    <location>
        <begin position="450"/>
        <end position="475"/>
    </location>
</feature>
<evidence type="ECO:0000256" key="7">
    <source>
        <dbReference type="ARBA" id="ARBA00022840"/>
    </source>
</evidence>
<dbReference type="InterPro" id="IPR000719">
    <property type="entry name" value="Prot_kinase_dom"/>
</dbReference>
<keyword evidence="5" id="KW-0677">Repeat</keyword>
<proteinExistence type="predicted"/>
<dbReference type="SUPFAM" id="SSF56112">
    <property type="entry name" value="Protein kinase-like (PK-like)"/>
    <property type="match status" value="1"/>
</dbReference>
<evidence type="ECO:0000256" key="12">
    <source>
        <dbReference type="SAM" id="MobiDB-lite"/>
    </source>
</evidence>
<keyword evidence="4 14" id="KW-0732">Signal</keyword>
<dbReference type="PANTHER" id="PTHR48053:SF141">
    <property type="entry name" value="LEUCINE-RICH REPEAT PROTEIN KINASE FAMILY PROTEIN"/>
    <property type="match status" value="1"/>
</dbReference>
<dbReference type="Pfam" id="PF13855">
    <property type="entry name" value="LRR_8"/>
    <property type="match status" value="2"/>
</dbReference>
<dbReference type="SMART" id="SM00369">
    <property type="entry name" value="LRR_TYP"/>
    <property type="match status" value="5"/>
</dbReference>
<evidence type="ECO:0000256" key="3">
    <source>
        <dbReference type="ARBA" id="ARBA00022692"/>
    </source>
</evidence>
<protein>
    <recommendedName>
        <fullName evidence="15">Protein kinase domain-containing protein</fullName>
    </recommendedName>
</protein>
<dbReference type="Gene3D" id="3.80.10.10">
    <property type="entry name" value="Ribonuclease Inhibitor"/>
    <property type="match status" value="3"/>
</dbReference>
<name>A0A835UEM1_VANPL</name>
<keyword evidence="8 13" id="KW-1133">Transmembrane helix</keyword>
<evidence type="ECO:0000256" key="13">
    <source>
        <dbReference type="SAM" id="Phobius"/>
    </source>
</evidence>
<accession>A0A835UEM1</accession>
<comment type="subcellular location">
    <subcellularLocation>
        <location evidence="1">Membrane</location>
        <topology evidence="1">Single-pass membrane protein</topology>
    </subcellularLocation>
</comment>
<evidence type="ECO:0000256" key="9">
    <source>
        <dbReference type="ARBA" id="ARBA00023136"/>
    </source>
</evidence>
<comment type="caution">
    <text evidence="16">The sequence shown here is derived from an EMBL/GenBank/DDBJ whole genome shotgun (WGS) entry which is preliminary data.</text>
</comment>
<keyword evidence="6" id="KW-0547">Nucleotide-binding</keyword>
<dbReference type="Gene3D" id="3.30.200.20">
    <property type="entry name" value="Phosphorylase Kinase, domain 1"/>
    <property type="match status" value="1"/>
</dbReference>
<dbReference type="InterPro" id="IPR013210">
    <property type="entry name" value="LRR_N_plant-typ"/>
</dbReference>
<organism evidence="16 17">
    <name type="scientific">Vanilla planifolia</name>
    <name type="common">Vanilla</name>
    <dbReference type="NCBI Taxonomy" id="51239"/>
    <lineage>
        <taxon>Eukaryota</taxon>
        <taxon>Viridiplantae</taxon>
        <taxon>Streptophyta</taxon>
        <taxon>Embryophyta</taxon>
        <taxon>Tracheophyta</taxon>
        <taxon>Spermatophyta</taxon>
        <taxon>Magnoliopsida</taxon>
        <taxon>Liliopsida</taxon>
        <taxon>Asparagales</taxon>
        <taxon>Orchidaceae</taxon>
        <taxon>Vanilloideae</taxon>
        <taxon>Vanilleae</taxon>
        <taxon>Vanilla</taxon>
    </lineage>
</organism>
<keyword evidence="10" id="KW-0675">Receptor</keyword>
<dbReference type="PROSITE" id="PS50011">
    <property type="entry name" value="PROTEIN_KINASE_DOM"/>
    <property type="match status" value="1"/>
</dbReference>
<evidence type="ECO:0000256" key="14">
    <source>
        <dbReference type="SAM" id="SignalP"/>
    </source>
</evidence>
<feature type="compositionally biased region" description="Basic and acidic residues" evidence="12">
    <location>
        <begin position="889"/>
        <end position="901"/>
    </location>
</feature>
<evidence type="ECO:0000256" key="8">
    <source>
        <dbReference type="ARBA" id="ARBA00022989"/>
    </source>
</evidence>
<sequence length="901" mass="98143">MELFFHHRCALLVIITFSATFATGQNISSAADLAALYSLRASLGLRARDWPRRADPCSVWVGVGCDGGGRVVSLDLYGLRRTRLGRRNPRFAVDGIQNLTRLASFNATGFALPGSIPVWFGSGLPPSLAILDLHRASISGKIPYSLGGAVMLVVLSLADNSISGTIPSSLGQLTNLSVLDLSQNALSGTVPPAFNGLVKLSFLDLSSNLLTGSVPPAIGTLQKLKTVNLSHNSLTGVIPPQLSDLSFLVSLDLSFNSLFGPLPDSFNYMKSLENLNLRANSLNGSLSVDLFSRLSQLQSISLSSNKFFGQFPDSLWTLPDLQFVDVSHNNFTGRLPELVSMNTSFNGSTINISHNLLYGSLSSGFSSLLSRFRSVDISENYLEGLVAIDSGVKNLSIGLNCFLNVSNQRSPAACEEFYRERGIRYEGLGSPTIAPAPSPSSSSSKGKKTWKYIVIAVVCGTAFLVFIVISIVLCLRKCITRPAEQRVVNVSAAAQSADVGGVVPPTEPDINSLAVGEGFSYEQLASATLDFAEQNLIKHGHSGDIYKGVLENGILVVVKRIDMTNVRKDMYLVELDLFSRFSHNRLVPFLGCCLEKENEKFLVYRQMPHRDLSNALYRLPMLDEDGLQSLDWITRLKIATGVAEGLCFMHQECRPPLVHRDIQASSILLDEKFEVRLGSLSYTCAQEGENQQSAISRFLRMSHTSEPSSSGLPPASCAYDVYCFGKVLLELVTGKLGISGSNDASTNEWLEQTLSYIDVYEKELVTKILDPSLVVDEDLLEEVWAMAIVARSCLNPKPSKRPLMKHILKALENPLKVVREDSSSGPSGLRAGSSRSLWNAAFFGSWRQSSREVAAGGSALPRDARSFRRSGTIRSEGSVGDHSSHRRPSKEIFPEPRLVDD</sequence>
<dbReference type="Pfam" id="PF08263">
    <property type="entry name" value="LRRNT_2"/>
    <property type="match status" value="1"/>
</dbReference>
<keyword evidence="2" id="KW-0433">Leucine-rich repeat</keyword>
<dbReference type="PANTHER" id="PTHR48053">
    <property type="entry name" value="LEUCINE RICH REPEAT FAMILY PROTEIN, EXPRESSED"/>
    <property type="match status" value="1"/>
</dbReference>
<feature type="signal peptide" evidence="14">
    <location>
        <begin position="1"/>
        <end position="24"/>
    </location>
</feature>
<evidence type="ECO:0000259" key="15">
    <source>
        <dbReference type="PROSITE" id="PS50011"/>
    </source>
</evidence>
<dbReference type="InterPro" id="IPR001611">
    <property type="entry name" value="Leu-rich_rpt"/>
</dbReference>
<feature type="chain" id="PRO_5032916245" description="Protein kinase domain-containing protein" evidence="14">
    <location>
        <begin position="25"/>
        <end position="901"/>
    </location>
</feature>